<evidence type="ECO:0000259" key="3">
    <source>
        <dbReference type="PROSITE" id="PS51186"/>
    </source>
</evidence>
<proteinExistence type="predicted"/>
<dbReference type="CDD" id="cd04301">
    <property type="entry name" value="NAT_SF"/>
    <property type="match status" value="1"/>
</dbReference>
<organism evidence="4 5">
    <name type="scientific">Roseomonas alba</name>
    <dbReference type="NCBI Taxonomy" id="2846776"/>
    <lineage>
        <taxon>Bacteria</taxon>
        <taxon>Pseudomonadati</taxon>
        <taxon>Pseudomonadota</taxon>
        <taxon>Alphaproteobacteria</taxon>
        <taxon>Acetobacterales</taxon>
        <taxon>Roseomonadaceae</taxon>
        <taxon>Roseomonas</taxon>
    </lineage>
</organism>
<gene>
    <name evidence="4" type="ORF">KPL78_04010</name>
</gene>
<feature type="domain" description="N-acetyltransferase" evidence="3">
    <location>
        <begin position="2"/>
        <end position="148"/>
    </location>
</feature>
<dbReference type="SUPFAM" id="SSF55729">
    <property type="entry name" value="Acyl-CoA N-acyltransferases (Nat)"/>
    <property type="match status" value="1"/>
</dbReference>
<dbReference type="PANTHER" id="PTHR43877">
    <property type="entry name" value="AMINOALKYLPHOSPHONATE N-ACETYLTRANSFERASE-RELATED-RELATED"/>
    <property type="match status" value="1"/>
</dbReference>
<sequence>MTPPRRARPEEAAALRDLVRAAYALYVPRIGREPAPMTDDYAARIAAGEAWVVEEDGSLLAVLVLEDFPDSLQLDNIAIAPAAQGRGLGRALVAFTEDEARRRGFAKVTLYTNEKMVENLALYPRLGFVETHRAPQAGFARVFFEKAV</sequence>
<evidence type="ECO:0000256" key="2">
    <source>
        <dbReference type="ARBA" id="ARBA00023315"/>
    </source>
</evidence>
<evidence type="ECO:0000313" key="5">
    <source>
        <dbReference type="Proteomes" id="UP001196565"/>
    </source>
</evidence>
<dbReference type="InterPro" id="IPR050832">
    <property type="entry name" value="Bact_Acetyltransf"/>
</dbReference>
<dbReference type="EMBL" id="JAHYBZ010000001">
    <property type="protein sequence ID" value="MBW6396997.1"/>
    <property type="molecule type" value="Genomic_DNA"/>
</dbReference>
<protein>
    <submittedName>
        <fullName evidence="4">GNAT family N-acetyltransferase</fullName>
    </submittedName>
</protein>
<dbReference type="RefSeq" id="WP_219761583.1">
    <property type="nucleotide sequence ID" value="NZ_JAHYBZ010000001.1"/>
</dbReference>
<keyword evidence="5" id="KW-1185">Reference proteome</keyword>
<dbReference type="InterPro" id="IPR000182">
    <property type="entry name" value="GNAT_dom"/>
</dbReference>
<dbReference type="InterPro" id="IPR016181">
    <property type="entry name" value="Acyl_CoA_acyltransferase"/>
</dbReference>
<reference evidence="4 5" key="1">
    <citation type="submission" date="2021-07" db="EMBL/GenBank/DDBJ databases">
        <authorList>
            <person name="So Y."/>
        </authorList>
    </citation>
    <scope>NUCLEOTIDE SEQUENCE [LARGE SCALE GENOMIC DNA]</scope>
    <source>
        <strain evidence="4 5">HJA6</strain>
    </source>
</reference>
<dbReference type="Gene3D" id="3.40.630.30">
    <property type="match status" value="1"/>
</dbReference>
<keyword evidence="2" id="KW-0012">Acyltransferase</keyword>
<evidence type="ECO:0000256" key="1">
    <source>
        <dbReference type="ARBA" id="ARBA00022679"/>
    </source>
</evidence>
<evidence type="ECO:0000313" key="4">
    <source>
        <dbReference type="EMBL" id="MBW6396997.1"/>
    </source>
</evidence>
<dbReference type="PANTHER" id="PTHR43877:SF2">
    <property type="entry name" value="AMINOALKYLPHOSPHONATE N-ACETYLTRANSFERASE-RELATED"/>
    <property type="match status" value="1"/>
</dbReference>
<comment type="caution">
    <text evidence="4">The sequence shown here is derived from an EMBL/GenBank/DDBJ whole genome shotgun (WGS) entry which is preliminary data.</text>
</comment>
<name>A0ABS7A3W6_9PROT</name>
<accession>A0ABS7A3W6</accession>
<dbReference type="Proteomes" id="UP001196565">
    <property type="component" value="Unassembled WGS sequence"/>
</dbReference>
<dbReference type="PROSITE" id="PS51186">
    <property type="entry name" value="GNAT"/>
    <property type="match status" value="1"/>
</dbReference>
<dbReference type="Pfam" id="PF00583">
    <property type="entry name" value="Acetyltransf_1"/>
    <property type="match status" value="1"/>
</dbReference>
<keyword evidence="1" id="KW-0808">Transferase</keyword>